<protein>
    <recommendedName>
        <fullName evidence="7">Peptidase M20 dimerisation domain-containing protein</fullName>
    </recommendedName>
</protein>
<organism evidence="5 6">
    <name type="scientific">Clitoria ternatea</name>
    <name type="common">Butterfly pea</name>
    <dbReference type="NCBI Taxonomy" id="43366"/>
    <lineage>
        <taxon>Eukaryota</taxon>
        <taxon>Viridiplantae</taxon>
        <taxon>Streptophyta</taxon>
        <taxon>Embryophyta</taxon>
        <taxon>Tracheophyta</taxon>
        <taxon>Spermatophyta</taxon>
        <taxon>Magnoliopsida</taxon>
        <taxon>eudicotyledons</taxon>
        <taxon>Gunneridae</taxon>
        <taxon>Pentapetalae</taxon>
        <taxon>rosids</taxon>
        <taxon>fabids</taxon>
        <taxon>Fabales</taxon>
        <taxon>Fabaceae</taxon>
        <taxon>Papilionoideae</taxon>
        <taxon>50 kb inversion clade</taxon>
        <taxon>NPAAA clade</taxon>
        <taxon>indigoferoid/millettioid clade</taxon>
        <taxon>Phaseoleae</taxon>
        <taxon>Clitoria</taxon>
    </lineage>
</organism>
<dbReference type="Gene3D" id="3.30.70.360">
    <property type="match status" value="1"/>
</dbReference>
<evidence type="ECO:0000256" key="2">
    <source>
        <dbReference type="ARBA" id="ARBA00022729"/>
    </source>
</evidence>
<dbReference type="InterPro" id="IPR044757">
    <property type="entry name" value="ILR1-like_Hyd"/>
</dbReference>
<dbReference type="SUPFAM" id="SSF53187">
    <property type="entry name" value="Zn-dependent exopeptidases"/>
    <property type="match status" value="1"/>
</dbReference>
<reference evidence="5 6" key="1">
    <citation type="submission" date="2024-01" db="EMBL/GenBank/DDBJ databases">
        <title>The genomes of 5 underutilized Papilionoideae crops provide insights into root nodulation and disease resistance.</title>
        <authorList>
            <person name="Yuan L."/>
        </authorList>
    </citation>
    <scope>NUCLEOTIDE SEQUENCE [LARGE SCALE GENOMIC DNA]</scope>
    <source>
        <strain evidence="5">LY-2023</strain>
        <tissue evidence="5">Leaf</tissue>
    </source>
</reference>
<proteinExistence type="inferred from homology"/>
<dbReference type="NCBIfam" id="TIGR01891">
    <property type="entry name" value="amidohydrolases"/>
    <property type="match status" value="1"/>
</dbReference>
<dbReference type="SUPFAM" id="SSF55031">
    <property type="entry name" value="Bacterial exopeptidase dimerisation domain"/>
    <property type="match status" value="1"/>
</dbReference>
<keyword evidence="3" id="KW-0378">Hydrolase</keyword>
<dbReference type="PIRSF" id="PIRSF005962">
    <property type="entry name" value="Pept_M20D_amidohydro"/>
    <property type="match status" value="1"/>
</dbReference>
<feature type="binding site" evidence="4">
    <location>
        <position position="143"/>
    </location>
    <ligand>
        <name>Mn(2+)</name>
        <dbReference type="ChEBI" id="CHEBI:29035"/>
        <label>2</label>
    </ligand>
</feature>
<keyword evidence="4" id="KW-0479">Metal-binding</keyword>
<evidence type="ECO:0000313" key="6">
    <source>
        <dbReference type="Proteomes" id="UP001359559"/>
    </source>
</evidence>
<comment type="cofactor">
    <cofactor evidence="4">
        <name>Mn(2+)</name>
        <dbReference type="ChEBI" id="CHEBI:29035"/>
    </cofactor>
    <text evidence="4">The Mn(2+) ion enhances activity.</text>
</comment>
<dbReference type="PANTHER" id="PTHR11014">
    <property type="entry name" value="PEPTIDASE M20 FAMILY MEMBER"/>
    <property type="match status" value="1"/>
</dbReference>
<evidence type="ECO:0000256" key="4">
    <source>
        <dbReference type="PIRSR" id="PIRSR005962-1"/>
    </source>
</evidence>
<evidence type="ECO:0000256" key="3">
    <source>
        <dbReference type="ARBA" id="ARBA00022801"/>
    </source>
</evidence>
<dbReference type="GO" id="GO:0046872">
    <property type="term" value="F:metal ion binding"/>
    <property type="evidence" value="ECO:0007669"/>
    <property type="project" value="UniProtKB-KW"/>
</dbReference>
<feature type="binding site" evidence="4">
    <location>
        <position position="141"/>
    </location>
    <ligand>
        <name>Mn(2+)</name>
        <dbReference type="ChEBI" id="CHEBI:29035"/>
        <label>2</label>
    </ligand>
</feature>
<dbReference type="EMBL" id="JAYKXN010000005">
    <property type="protein sequence ID" value="KAK7284818.1"/>
    <property type="molecule type" value="Genomic_DNA"/>
</dbReference>
<evidence type="ECO:0008006" key="7">
    <source>
        <dbReference type="Google" id="ProtNLM"/>
    </source>
</evidence>
<name>A0AAN9IRP1_CLITE</name>
<dbReference type="GO" id="GO:0009850">
    <property type="term" value="P:auxin metabolic process"/>
    <property type="evidence" value="ECO:0007669"/>
    <property type="project" value="InterPro"/>
</dbReference>
<dbReference type="InterPro" id="IPR036264">
    <property type="entry name" value="Bact_exopeptidase_dim_dom"/>
</dbReference>
<feature type="binding site" evidence="4">
    <location>
        <position position="201"/>
    </location>
    <ligand>
        <name>Mn(2+)</name>
        <dbReference type="ChEBI" id="CHEBI:29035"/>
        <label>2</label>
    </ligand>
</feature>
<dbReference type="Pfam" id="PF01546">
    <property type="entry name" value="Peptidase_M20"/>
    <property type="match status" value="1"/>
</dbReference>
<comment type="caution">
    <text evidence="5">The sequence shown here is derived from an EMBL/GenBank/DDBJ whole genome shotgun (WGS) entry which is preliminary data.</text>
</comment>
<gene>
    <name evidence="5" type="ORF">RJT34_19571</name>
</gene>
<dbReference type="CDD" id="cd08017">
    <property type="entry name" value="M20_IAA_Hyd"/>
    <property type="match status" value="1"/>
</dbReference>
<keyword evidence="2" id="KW-0732">Signal</keyword>
<keyword evidence="4" id="KW-0464">Manganese</keyword>
<accession>A0AAN9IRP1</accession>
<dbReference type="GO" id="GO:0005783">
    <property type="term" value="C:endoplasmic reticulum"/>
    <property type="evidence" value="ECO:0007669"/>
    <property type="project" value="TreeGrafter"/>
</dbReference>
<dbReference type="PANTHER" id="PTHR11014:SF63">
    <property type="entry name" value="METALLOPEPTIDASE, PUTATIVE (AFU_ORTHOLOGUE AFUA_6G09600)-RELATED"/>
    <property type="match status" value="1"/>
</dbReference>
<dbReference type="Gene3D" id="3.40.630.10">
    <property type="entry name" value="Zn peptidases"/>
    <property type="match status" value="1"/>
</dbReference>
<dbReference type="InterPro" id="IPR017439">
    <property type="entry name" value="Amidohydrolase"/>
</dbReference>
<dbReference type="GO" id="GO:0010179">
    <property type="term" value="F:IAA-Ala conjugate hydrolase activity"/>
    <property type="evidence" value="ECO:0007669"/>
    <property type="project" value="TreeGrafter"/>
</dbReference>
<dbReference type="Proteomes" id="UP001359559">
    <property type="component" value="Unassembled WGS sequence"/>
</dbReference>
<keyword evidence="6" id="KW-1185">Reference proteome</keyword>
<sequence>MQLTLDGTYVDRMMILRVVLTMVLVCSTRSSSENVNLDMKEILESAKEIRFMEWLREVRRRIHEYPELGFEEVKTSQLIRSELDSLGVQYTWPVATTGVVATIGSGDHPCFALRADMDALPIQELVEWEHKSKNEGKMHACGHDAHTTMVLGAARLLHERRHKLKGTVKLVFQPAEEGKGGAYHVLREGALEKVQGILGLHVSPDFPTGTIASRPGPMLAASGRFIATFRPNYGHLLFPHPVLAASMAISLLQQAIHRETDPSQPKVLTVGFVESNQVGSLTPDLVKFGGTFRCFSSELQSYIRRRIKEVTEIQAAVHGCSGTIDFMEDRLIPYPPTMNDKGLYEHAKRVGEGMLGKENVKFSPMIMAAEDFGFYSQKMAASFFLIGIQNETAKSGTQTHSPYFVIDEEVLPIGAAFHAAVALSYFHTQLPSLLINTTNFHVS</sequence>
<comment type="similarity">
    <text evidence="1">Belongs to the peptidase M20 family.</text>
</comment>
<dbReference type="AlphaFoldDB" id="A0AAN9IRP1"/>
<feature type="binding site" evidence="4">
    <location>
        <position position="177"/>
    </location>
    <ligand>
        <name>Mn(2+)</name>
        <dbReference type="ChEBI" id="CHEBI:29035"/>
        <label>2</label>
    </ligand>
</feature>
<evidence type="ECO:0000256" key="1">
    <source>
        <dbReference type="ARBA" id="ARBA00006153"/>
    </source>
</evidence>
<feature type="binding site" evidence="4">
    <location>
        <position position="400"/>
    </location>
    <ligand>
        <name>Mn(2+)</name>
        <dbReference type="ChEBI" id="CHEBI:29035"/>
        <label>2</label>
    </ligand>
</feature>
<evidence type="ECO:0000313" key="5">
    <source>
        <dbReference type="EMBL" id="KAK7284818.1"/>
    </source>
</evidence>
<dbReference type="InterPro" id="IPR002933">
    <property type="entry name" value="Peptidase_M20"/>
</dbReference>